<dbReference type="RefSeq" id="XP_021862954.1">
    <property type="nucleotide sequence ID" value="XM_022007262.2"/>
</dbReference>
<comment type="subcellular location">
    <subcellularLocation>
        <location evidence="1">Cell membrane</location>
    </subcellularLocation>
</comment>
<name>A0A9R0JAL9_SPIOL</name>
<dbReference type="GO" id="GO:0005886">
    <property type="term" value="C:plasma membrane"/>
    <property type="evidence" value="ECO:0000318"/>
    <property type="project" value="GO_Central"/>
</dbReference>
<keyword evidence="2" id="KW-1003">Cell membrane</keyword>
<dbReference type="FunFam" id="3.80.10.10:FF:000299">
    <property type="entry name" value="Piriformospora indica-insensitive protein 2"/>
    <property type="match status" value="1"/>
</dbReference>
<evidence type="ECO:0000256" key="3">
    <source>
        <dbReference type="ARBA" id="ARBA00022614"/>
    </source>
</evidence>
<protein>
    <submittedName>
        <fullName evidence="10">Piriformospora indica-insensitive protein 2 isoform X1</fullName>
    </submittedName>
</protein>
<evidence type="ECO:0000256" key="8">
    <source>
        <dbReference type="SAM" id="SignalP"/>
    </source>
</evidence>
<dbReference type="AlphaFoldDB" id="A0A9R0JAL9"/>
<evidence type="ECO:0000256" key="2">
    <source>
        <dbReference type="ARBA" id="ARBA00022475"/>
    </source>
</evidence>
<reference evidence="9" key="1">
    <citation type="journal article" date="2021" name="Nat. Commun.">
        <title>Genomic analyses provide insights into spinach domestication and the genetic basis of agronomic traits.</title>
        <authorList>
            <person name="Cai X."/>
            <person name="Sun X."/>
            <person name="Xu C."/>
            <person name="Sun H."/>
            <person name="Wang X."/>
            <person name="Ge C."/>
            <person name="Zhang Z."/>
            <person name="Wang Q."/>
            <person name="Fei Z."/>
            <person name="Jiao C."/>
            <person name="Wang Q."/>
        </authorList>
    </citation>
    <scope>NUCLEOTIDE SEQUENCE [LARGE SCALE GENOMIC DNA]</scope>
    <source>
        <strain evidence="9">cv. Varoflay</strain>
    </source>
</reference>
<evidence type="ECO:0000256" key="7">
    <source>
        <dbReference type="SAM" id="Phobius"/>
    </source>
</evidence>
<dbReference type="SMART" id="SM00369">
    <property type="entry name" value="LRR_TYP"/>
    <property type="match status" value="5"/>
</dbReference>
<keyword evidence="9" id="KW-1185">Reference proteome</keyword>
<keyword evidence="7" id="KW-0812">Transmembrane</keyword>
<dbReference type="GeneID" id="110801849"/>
<evidence type="ECO:0000313" key="9">
    <source>
        <dbReference type="Proteomes" id="UP000813463"/>
    </source>
</evidence>
<dbReference type="PANTHER" id="PTHR48010:SF5">
    <property type="entry name" value="PROTEIN TOO MANY MOUTHS"/>
    <property type="match status" value="1"/>
</dbReference>
<evidence type="ECO:0000313" key="10">
    <source>
        <dbReference type="RefSeq" id="XP_021862954.1"/>
    </source>
</evidence>
<feature type="chain" id="PRO_5040282860" evidence="8">
    <location>
        <begin position="26"/>
        <end position="486"/>
    </location>
</feature>
<reference evidence="10" key="2">
    <citation type="submission" date="2025-08" db="UniProtKB">
        <authorList>
            <consortium name="RefSeq"/>
        </authorList>
    </citation>
    <scope>IDENTIFICATION</scope>
    <source>
        <tissue evidence="10">Leaf</tissue>
    </source>
</reference>
<keyword evidence="5" id="KW-0677">Repeat</keyword>
<dbReference type="OrthoDB" id="676979at2759"/>
<dbReference type="SUPFAM" id="SSF52058">
    <property type="entry name" value="L domain-like"/>
    <property type="match status" value="1"/>
</dbReference>
<dbReference type="KEGG" id="soe:110801849"/>
<dbReference type="InterPro" id="IPR003591">
    <property type="entry name" value="Leu-rich_rpt_typical-subtyp"/>
</dbReference>
<evidence type="ECO:0000256" key="6">
    <source>
        <dbReference type="ARBA" id="ARBA00023136"/>
    </source>
</evidence>
<accession>A0A9R0JAL9</accession>
<dbReference type="PANTHER" id="PTHR48010">
    <property type="entry name" value="OS05G0588300 PROTEIN"/>
    <property type="match status" value="1"/>
</dbReference>
<evidence type="ECO:0000256" key="4">
    <source>
        <dbReference type="ARBA" id="ARBA00022729"/>
    </source>
</evidence>
<evidence type="ECO:0000256" key="5">
    <source>
        <dbReference type="ARBA" id="ARBA00022737"/>
    </source>
</evidence>
<sequence length="486" mass="53949">MKKNLRKLCLVIFSLLILLLKGGWSNGEETGDEVARMEKTEKEALFSAIQGFVGNSWNGSDLFPDPCGWTPIQGVSCDLINEFWYVTDLSIGPLHDNSLTCSENSEFSPKIFELKYLKSLSFIGCYISPHNLVTLPTNNNWEKLAARLESLEFRSNPSLIGPMPTVFGNLQHLQSLVLIENGISGTLPPNIGNLVHLKRLVLSGNRFSGRIPETLGNLKELLILDMSRNSLSGHLPTSIGYLISLLKLDLSNNMLVGNIPSDVGNMKYLTLLDIRGNSITGGLTTSIEDMESLQELVLSNNPIGGDISRIDWQKLQNLMILDLSNLGLSGEFPKSMIKLKKLRYVGLANNNLTGYLPSAIANMSAVGAIYVNGNNLTGELKFSEVFYRRLGRRFGAWNNPNLCYVGELMSTRHSPIGVEPCKSEEVLVKTSLKYGNTLQHHSAWKTKSNSLNPDHISNLVISSCGIYGFWWGFLVEAFIMILIWNY</sequence>
<dbReference type="GO" id="GO:0051707">
    <property type="term" value="P:response to other organism"/>
    <property type="evidence" value="ECO:0007669"/>
    <property type="project" value="UniProtKB-ARBA"/>
</dbReference>
<keyword evidence="7" id="KW-1133">Transmembrane helix</keyword>
<dbReference type="InterPro" id="IPR032675">
    <property type="entry name" value="LRR_dom_sf"/>
</dbReference>
<keyword evidence="3" id="KW-0433">Leucine-rich repeat</keyword>
<dbReference type="InterPro" id="IPR050994">
    <property type="entry name" value="At_inactive_RLKs"/>
</dbReference>
<dbReference type="FunFam" id="3.80.10.10:FF:000269">
    <property type="entry name" value="Piriformospora indica-insensitive protein 2"/>
    <property type="match status" value="1"/>
</dbReference>
<dbReference type="Gene3D" id="3.80.10.10">
    <property type="entry name" value="Ribonuclease Inhibitor"/>
    <property type="match status" value="3"/>
</dbReference>
<feature type="signal peptide" evidence="8">
    <location>
        <begin position="1"/>
        <end position="25"/>
    </location>
</feature>
<dbReference type="Pfam" id="PF00560">
    <property type="entry name" value="LRR_1"/>
    <property type="match status" value="6"/>
</dbReference>
<dbReference type="InterPro" id="IPR001611">
    <property type="entry name" value="Leu-rich_rpt"/>
</dbReference>
<feature type="transmembrane region" description="Helical" evidence="7">
    <location>
        <begin position="465"/>
        <end position="484"/>
    </location>
</feature>
<organism evidence="9 10">
    <name type="scientific">Spinacia oleracea</name>
    <name type="common">Spinach</name>
    <dbReference type="NCBI Taxonomy" id="3562"/>
    <lineage>
        <taxon>Eukaryota</taxon>
        <taxon>Viridiplantae</taxon>
        <taxon>Streptophyta</taxon>
        <taxon>Embryophyta</taxon>
        <taxon>Tracheophyta</taxon>
        <taxon>Spermatophyta</taxon>
        <taxon>Magnoliopsida</taxon>
        <taxon>eudicotyledons</taxon>
        <taxon>Gunneridae</taxon>
        <taxon>Pentapetalae</taxon>
        <taxon>Caryophyllales</taxon>
        <taxon>Chenopodiaceae</taxon>
        <taxon>Chenopodioideae</taxon>
        <taxon>Anserineae</taxon>
        <taxon>Spinacia</taxon>
    </lineage>
</organism>
<proteinExistence type="predicted"/>
<dbReference type="Proteomes" id="UP000813463">
    <property type="component" value="Chromosome 3"/>
</dbReference>
<gene>
    <name evidence="10" type="primary">LOC110801849</name>
</gene>
<evidence type="ECO:0000256" key="1">
    <source>
        <dbReference type="ARBA" id="ARBA00004236"/>
    </source>
</evidence>
<keyword evidence="6 7" id="KW-0472">Membrane</keyword>
<keyword evidence="4 8" id="KW-0732">Signal</keyword>